<evidence type="ECO:0000256" key="1">
    <source>
        <dbReference type="ARBA" id="ARBA00004651"/>
    </source>
</evidence>
<evidence type="ECO:0000313" key="17">
    <source>
        <dbReference type="Proteomes" id="UP000372533"/>
    </source>
</evidence>
<dbReference type="NCBIfam" id="TIGR01065">
    <property type="entry name" value="hlyIII"/>
    <property type="match status" value="1"/>
</dbReference>
<evidence type="ECO:0000256" key="2">
    <source>
        <dbReference type="ARBA" id="ARBA00008488"/>
    </source>
</evidence>
<dbReference type="EMBL" id="LK932396">
    <property type="protein sequence ID" value="CDS86655.1"/>
    <property type="molecule type" value="Genomic_DNA"/>
</dbReference>
<dbReference type="PANTHER" id="PTHR20855:SF3">
    <property type="entry name" value="LD03007P"/>
    <property type="match status" value="1"/>
</dbReference>
<evidence type="ECO:0000313" key="9">
    <source>
        <dbReference type="EMBL" id="CDS84582.1"/>
    </source>
</evidence>
<feature type="binding site" evidence="7">
    <location>
        <position position="194"/>
    </location>
    <ligand>
        <name>Zn(2+)</name>
        <dbReference type="ChEBI" id="CHEBI:29105"/>
    </ligand>
</feature>
<organism evidence="11">
    <name type="scientific">Clostridioides difficile</name>
    <name type="common">Peptoclostridium difficile</name>
    <dbReference type="NCBI Taxonomy" id="1496"/>
    <lineage>
        <taxon>Bacteria</taxon>
        <taxon>Bacillati</taxon>
        <taxon>Bacillota</taxon>
        <taxon>Clostridia</taxon>
        <taxon>Peptostreptococcales</taxon>
        <taxon>Peptostreptococcaceae</taxon>
        <taxon>Clostridioides</taxon>
    </lineage>
</organism>
<reference evidence="12" key="3">
    <citation type="journal article" date="2018" name="Genome Biol.">
        <title>SKESA: strategic k-mer extension for scrupulous assemblies.</title>
        <authorList>
            <person name="Souvorov A."/>
            <person name="Agarwala R."/>
            <person name="Lipman D.J."/>
        </authorList>
    </citation>
    <scope>NUCLEOTIDE SEQUENCE</scope>
    <source>
        <strain evidence="12">HN1000</strain>
    </source>
</reference>
<feature type="transmembrane region" description="Helical" evidence="8">
    <location>
        <begin position="12"/>
        <end position="33"/>
    </location>
</feature>
<evidence type="ECO:0000313" key="14">
    <source>
        <dbReference type="EMBL" id="VFD35223.1"/>
    </source>
</evidence>
<evidence type="ECO:0000256" key="8">
    <source>
        <dbReference type="SAM" id="Phobius"/>
    </source>
</evidence>
<dbReference type="Pfam" id="PF03006">
    <property type="entry name" value="HlyIII"/>
    <property type="match status" value="1"/>
</dbReference>
<dbReference type="Proteomes" id="UP000189137">
    <property type="component" value="Unassembled WGS sequence"/>
</dbReference>
<dbReference type="GO" id="GO:0005886">
    <property type="term" value="C:plasma membrane"/>
    <property type="evidence" value="ECO:0007669"/>
    <property type="project" value="UniProtKB-SubCell"/>
</dbReference>
<feature type="transmembrane region" description="Helical" evidence="8">
    <location>
        <begin position="197"/>
        <end position="216"/>
    </location>
</feature>
<evidence type="ECO:0000313" key="10">
    <source>
        <dbReference type="EMBL" id="CDS86655.1"/>
    </source>
</evidence>
<dbReference type="AlphaFoldDB" id="A0A031WA61"/>
<dbReference type="PATRIC" id="fig|1496.1373.peg.2048"/>
<dbReference type="InterPro" id="IPR004254">
    <property type="entry name" value="AdipoR/HlyIII-related"/>
</dbReference>
<name>A0A031WA61_CLODI</name>
<feature type="transmembrane region" description="Helical" evidence="8">
    <location>
        <begin position="135"/>
        <end position="155"/>
    </location>
</feature>
<evidence type="ECO:0000313" key="12">
    <source>
        <dbReference type="EMBL" id="HBH1544172.1"/>
    </source>
</evidence>
<dbReference type="RefSeq" id="WP_003436685.1">
    <property type="nucleotide sequence ID" value="NZ_AP031492.1"/>
</dbReference>
<evidence type="ECO:0000313" key="13">
    <source>
        <dbReference type="EMBL" id="SJR86470.1"/>
    </source>
</evidence>
<feature type="transmembrane region" description="Helical" evidence="8">
    <location>
        <begin position="85"/>
        <end position="102"/>
    </location>
</feature>
<evidence type="ECO:0000313" key="16">
    <source>
        <dbReference type="Proteomes" id="UP000189137"/>
    </source>
</evidence>
<dbReference type="Proteomes" id="UP000878956">
    <property type="component" value="Unassembled WGS sequence"/>
</dbReference>
<keyword evidence="6 8" id="KW-0472">Membrane</keyword>
<dbReference type="PROSITE" id="PS51257">
    <property type="entry name" value="PROKAR_LIPOPROTEIN"/>
    <property type="match status" value="1"/>
</dbReference>
<dbReference type="EMBL" id="DAEPXK010000063">
    <property type="protein sequence ID" value="HBH1544172.1"/>
    <property type="molecule type" value="Genomic_DNA"/>
</dbReference>
<dbReference type="EMBL" id="LK932486">
    <property type="protein sequence ID" value="CDS84582.1"/>
    <property type="molecule type" value="Genomic_DNA"/>
</dbReference>
<keyword evidence="5 8" id="KW-1133">Transmembrane helix</keyword>
<reference evidence="13 16" key="2">
    <citation type="submission" date="2017-02" db="EMBL/GenBank/DDBJ databases">
        <authorList>
            <consortium name="Pathogen Informatics"/>
        </authorList>
    </citation>
    <scope>NUCLEOTIDE SEQUENCE [LARGE SCALE GENOMIC DNA]</scope>
    <source>
        <strain evidence="18">clo34</strain>
        <strain evidence="14">Clo34</strain>
        <strain evidence="17">tl291</strain>
        <strain evidence="15">Tl291</strain>
        <strain evidence="13 16">VRECD0157</strain>
    </source>
</reference>
<sequence>MYQFFLKGRDPISSLTHFIGACLSLLATIILVFQSVTLQETSLLMIVSVSVFGLSLIALYSASSYYHFLKGTPEQELFFRKVDHAMIYVLIAGSYTPICLNFMEKKEGIIFVTAIWIVAFIGIIIKIFWMDAPRWLSTSIYLLMGWAIVFDINAFNSIPKDCLRLLIMEGVSYSIGAIIYIIKKPNISPEFGFHEIFHIFIMIGSLFHFLAVLLYVL</sequence>
<proteinExistence type="inferred from homology"/>
<keyword evidence="3" id="KW-1003">Cell membrane</keyword>
<evidence type="ECO:0000256" key="7">
    <source>
        <dbReference type="PIRSR" id="PIRSR604254-1"/>
    </source>
</evidence>
<dbReference type="EMBL" id="CAADAN010000016">
    <property type="protein sequence ID" value="VFD35223.1"/>
    <property type="molecule type" value="Genomic_DNA"/>
</dbReference>
<evidence type="ECO:0000256" key="5">
    <source>
        <dbReference type="ARBA" id="ARBA00022989"/>
    </source>
</evidence>
<feature type="binding site" evidence="7">
    <location>
        <position position="67"/>
    </location>
    <ligand>
        <name>Zn(2+)</name>
        <dbReference type="ChEBI" id="CHEBI:29105"/>
    </ligand>
</feature>
<evidence type="ECO:0000313" key="18">
    <source>
        <dbReference type="Proteomes" id="UP000411588"/>
    </source>
</evidence>
<comment type="subcellular location">
    <subcellularLocation>
        <location evidence="1">Cell membrane</location>
        <topology evidence="1">Multi-pass membrane protein</topology>
    </subcellularLocation>
</comment>
<dbReference type="OMA" id="NAWTHLV"/>
<feature type="transmembrane region" description="Helical" evidence="8">
    <location>
        <begin position="162"/>
        <end position="182"/>
    </location>
</feature>
<dbReference type="EMBL" id="FUPS01000001">
    <property type="protein sequence ID" value="SJR86470.1"/>
    <property type="molecule type" value="Genomic_DNA"/>
</dbReference>
<reference evidence="12" key="4">
    <citation type="submission" date="2021-06" db="EMBL/GenBank/DDBJ databases">
        <authorList>
            <consortium name="NCBI Pathogen Detection Project"/>
        </authorList>
    </citation>
    <scope>NUCLEOTIDE SEQUENCE</scope>
    <source>
        <strain evidence="12">HN1000</strain>
    </source>
</reference>
<keyword evidence="4 8" id="KW-0812">Transmembrane</keyword>
<evidence type="ECO:0000256" key="4">
    <source>
        <dbReference type="ARBA" id="ARBA00022692"/>
    </source>
</evidence>
<protein>
    <submittedName>
        <fullName evidence="13 14">Hemolysin</fullName>
    </submittedName>
    <submittedName>
        <fullName evidence="12">Hemolysin III family protein</fullName>
    </submittedName>
    <submittedName>
        <fullName evidence="11">Putative channel-forming hemolysin</fullName>
    </submittedName>
</protein>
<accession>A0A031WA61</accession>
<reference evidence="11" key="1">
    <citation type="submission" date="2014-07" db="EMBL/GenBank/DDBJ databases">
        <authorList>
            <person name="Monot Marc"/>
        </authorList>
    </citation>
    <scope>NUCLEOTIDE SEQUENCE</scope>
    <source>
        <strain evidence="11">7032989</strain>
        <strain evidence="10">7032994</strain>
    </source>
</reference>
<feature type="binding site" evidence="7">
    <location>
        <position position="198"/>
    </location>
    <ligand>
        <name>Zn(2+)</name>
        <dbReference type="ChEBI" id="CHEBI:29105"/>
    </ligand>
</feature>
<keyword evidence="7" id="KW-0862">Zinc</keyword>
<evidence type="ECO:0000313" key="15">
    <source>
        <dbReference type="EMBL" id="VHY09377.1"/>
    </source>
</evidence>
<dbReference type="KEGG" id="pdf:CD630DERM_15460"/>
<evidence type="ECO:0000256" key="3">
    <source>
        <dbReference type="ARBA" id="ARBA00022475"/>
    </source>
</evidence>
<feature type="transmembrane region" description="Helical" evidence="8">
    <location>
        <begin position="109"/>
        <end position="129"/>
    </location>
</feature>
<dbReference type="GO" id="GO:0046872">
    <property type="term" value="F:metal ion binding"/>
    <property type="evidence" value="ECO:0007669"/>
    <property type="project" value="UniProtKB-KW"/>
</dbReference>
<dbReference type="EMBL" id="LK933005">
    <property type="protein sequence ID" value="CDT22714.1"/>
    <property type="molecule type" value="Genomic_DNA"/>
</dbReference>
<dbReference type="GO" id="GO:0140911">
    <property type="term" value="F:pore-forming activity"/>
    <property type="evidence" value="ECO:0007669"/>
    <property type="project" value="InterPro"/>
</dbReference>
<evidence type="ECO:0000313" key="11">
    <source>
        <dbReference type="EMBL" id="CDT22714.1"/>
    </source>
</evidence>
<dbReference type="Proteomes" id="UP000411588">
    <property type="component" value="Unassembled WGS sequence"/>
</dbReference>
<dbReference type="InterPro" id="IPR005744">
    <property type="entry name" value="Hy-lIII"/>
</dbReference>
<feature type="transmembrane region" description="Helical" evidence="8">
    <location>
        <begin position="45"/>
        <end position="65"/>
    </location>
</feature>
<evidence type="ECO:0000256" key="6">
    <source>
        <dbReference type="ARBA" id="ARBA00023136"/>
    </source>
</evidence>
<dbReference type="PANTHER" id="PTHR20855">
    <property type="entry name" value="ADIPOR/PROGESTIN RECEPTOR-RELATED"/>
    <property type="match status" value="1"/>
</dbReference>
<dbReference type="EMBL" id="CAAJVP010000009">
    <property type="protein sequence ID" value="VHY09377.1"/>
    <property type="molecule type" value="Genomic_DNA"/>
</dbReference>
<keyword evidence="7" id="KW-0479">Metal-binding</keyword>
<gene>
    <name evidence="13" type="primary">yqfA</name>
    <name evidence="11" type="ORF">BN1095_340312</name>
    <name evidence="9" type="ORF">BN1096_350022</name>
    <name evidence="10" type="ORF">BN1097_580023</name>
    <name evidence="12" type="ORF">KRM00_003716</name>
    <name evidence="15" type="ORF">SAMEA1402366_02174</name>
    <name evidence="14" type="ORF">SAMEA1402399_03441</name>
    <name evidence="13" type="ORF">SAMEA3375112_00458</name>
</gene>
<dbReference type="Proteomes" id="UP000372533">
    <property type="component" value="Unassembled WGS sequence"/>
</dbReference>
<comment type="similarity">
    <text evidence="2">Belongs to the UPF0073 (Hly-III) family.</text>
</comment>